<sequence>MICPYILSQKTEVQAVHEYDDDGRNVVDSQVDNITYTPAKCLREGCGAWRKGRCQYYGS</sequence>
<keyword evidence="2" id="KW-1185">Reference proteome</keyword>
<dbReference type="Proteomes" id="UP001489509">
    <property type="component" value="Unassembled WGS sequence"/>
</dbReference>
<comment type="caution">
    <text evidence="1">The sequence shown here is derived from an EMBL/GenBank/DDBJ whole genome shotgun (WGS) entry which is preliminary data.</text>
</comment>
<evidence type="ECO:0000313" key="1">
    <source>
        <dbReference type="EMBL" id="MEQ2441828.1"/>
    </source>
</evidence>
<dbReference type="EMBL" id="JBBMFD010000052">
    <property type="protein sequence ID" value="MEQ2441828.1"/>
    <property type="molecule type" value="Genomic_DNA"/>
</dbReference>
<dbReference type="RefSeq" id="WP_349221136.1">
    <property type="nucleotide sequence ID" value="NZ_JBBMFD010000052.1"/>
</dbReference>
<reference evidence="1 2" key="1">
    <citation type="submission" date="2024-03" db="EMBL/GenBank/DDBJ databases">
        <title>Human intestinal bacterial collection.</title>
        <authorList>
            <person name="Pauvert C."/>
            <person name="Hitch T.C.A."/>
            <person name="Clavel T."/>
        </authorList>
    </citation>
    <scope>NUCLEOTIDE SEQUENCE [LARGE SCALE GENOMIC DNA]</scope>
    <source>
        <strain evidence="1 2">CLA-JM-H44</strain>
    </source>
</reference>
<evidence type="ECO:0000313" key="2">
    <source>
        <dbReference type="Proteomes" id="UP001489509"/>
    </source>
</evidence>
<accession>A0ABV1E3E2</accession>
<proteinExistence type="predicted"/>
<name>A0ABV1E3E2_9FIRM</name>
<protein>
    <submittedName>
        <fullName evidence="1">Uncharacterized protein</fullName>
    </submittedName>
</protein>
<gene>
    <name evidence="1" type="ORF">WMO26_13405</name>
</gene>
<organism evidence="1 2">
    <name type="scientific">Solibaculum intestinale</name>
    <dbReference type="NCBI Taxonomy" id="3133165"/>
    <lineage>
        <taxon>Bacteria</taxon>
        <taxon>Bacillati</taxon>
        <taxon>Bacillota</taxon>
        <taxon>Clostridia</taxon>
        <taxon>Eubacteriales</taxon>
        <taxon>Oscillospiraceae</taxon>
        <taxon>Solibaculum</taxon>
    </lineage>
</organism>